<feature type="binding site" evidence="16">
    <location>
        <position position="184"/>
    </location>
    <ligand>
        <name>substrate</name>
    </ligand>
</feature>
<keyword evidence="8 16" id="KW-0808">Transferase</keyword>
<feature type="binding site" evidence="16">
    <location>
        <begin position="7"/>
        <end position="14"/>
    </location>
    <ligand>
        <name>ATP</name>
        <dbReference type="ChEBI" id="CHEBI:30616"/>
    </ligand>
</feature>
<dbReference type="Pfam" id="PF03309">
    <property type="entry name" value="Pan_kinase"/>
    <property type="match status" value="1"/>
</dbReference>
<feature type="active site" description="Proton acceptor" evidence="16">
    <location>
        <position position="108"/>
    </location>
</feature>
<comment type="caution">
    <text evidence="16">Lacks conserved residue(s) required for the propagation of feature annotation.</text>
</comment>
<evidence type="ECO:0000256" key="3">
    <source>
        <dbReference type="ARBA" id="ARBA00004496"/>
    </source>
</evidence>
<evidence type="ECO:0000256" key="6">
    <source>
        <dbReference type="ARBA" id="ARBA00012102"/>
    </source>
</evidence>
<keyword evidence="10 16" id="KW-0418">Kinase</keyword>
<feature type="binding site" evidence="16">
    <location>
        <begin position="106"/>
        <end position="109"/>
    </location>
    <ligand>
        <name>substrate</name>
    </ligand>
</feature>
<dbReference type="Gene3D" id="3.30.420.40">
    <property type="match status" value="2"/>
</dbReference>
<keyword evidence="11 16" id="KW-0067">ATP-binding</keyword>
<evidence type="ECO:0000313" key="18">
    <source>
        <dbReference type="Proteomes" id="UP001589698"/>
    </source>
</evidence>
<feature type="binding site" evidence="16">
    <location>
        <position position="129"/>
    </location>
    <ligand>
        <name>K(+)</name>
        <dbReference type="ChEBI" id="CHEBI:29103"/>
    </ligand>
</feature>
<accession>A0ABV6E2X3</accession>
<dbReference type="NCBIfam" id="NF009855">
    <property type="entry name" value="PRK13321.1"/>
    <property type="match status" value="1"/>
</dbReference>
<dbReference type="InterPro" id="IPR043129">
    <property type="entry name" value="ATPase_NBD"/>
</dbReference>
<evidence type="ECO:0000256" key="5">
    <source>
        <dbReference type="ARBA" id="ARBA00011738"/>
    </source>
</evidence>
<comment type="function">
    <text evidence="16">Catalyzes the phosphorylation of pantothenate (Pan), the first step in CoA biosynthesis.</text>
</comment>
<evidence type="ECO:0000313" key="17">
    <source>
        <dbReference type="EMBL" id="MFC0223350.1"/>
    </source>
</evidence>
<comment type="caution">
    <text evidence="17">The sequence shown here is derived from an EMBL/GenBank/DDBJ whole genome shotgun (WGS) entry which is preliminary data.</text>
</comment>
<evidence type="ECO:0000256" key="8">
    <source>
        <dbReference type="ARBA" id="ARBA00022679"/>
    </source>
</evidence>
<evidence type="ECO:0000256" key="13">
    <source>
        <dbReference type="ARBA" id="ARBA00022993"/>
    </source>
</evidence>
<feature type="binding site" evidence="16">
    <location>
        <position position="132"/>
    </location>
    <ligand>
        <name>ATP</name>
        <dbReference type="ChEBI" id="CHEBI:30616"/>
    </ligand>
</feature>
<comment type="cofactor">
    <cofactor evidence="2">
        <name>K(+)</name>
        <dbReference type="ChEBI" id="CHEBI:29103"/>
    </cofactor>
</comment>
<dbReference type="HAMAP" id="MF_01274">
    <property type="entry name" value="Pantothen_kinase_3"/>
    <property type="match status" value="1"/>
</dbReference>
<dbReference type="Proteomes" id="UP001589698">
    <property type="component" value="Unassembled WGS sequence"/>
</dbReference>
<dbReference type="EC" id="2.7.1.33" evidence="6 16"/>
<comment type="pathway">
    <text evidence="4 16">Cofactor biosynthesis; coenzyme A biosynthesis; CoA from (R)-pantothenate: step 1/5.</text>
</comment>
<comment type="similarity">
    <text evidence="14 16">Belongs to the type III pantothenate kinase family.</text>
</comment>
<keyword evidence="7 16" id="KW-0963">Cytoplasm</keyword>
<dbReference type="GO" id="GO:0004594">
    <property type="term" value="F:pantothenate kinase activity"/>
    <property type="evidence" value="ECO:0007669"/>
    <property type="project" value="UniProtKB-EC"/>
</dbReference>
<organism evidence="17 18">
    <name type="scientific">Nocardioides zeicaulis</name>
    <dbReference type="NCBI Taxonomy" id="1776857"/>
    <lineage>
        <taxon>Bacteria</taxon>
        <taxon>Bacillati</taxon>
        <taxon>Actinomycetota</taxon>
        <taxon>Actinomycetes</taxon>
        <taxon>Propionibacteriales</taxon>
        <taxon>Nocardioidaceae</taxon>
        <taxon>Nocardioides</taxon>
    </lineage>
</organism>
<dbReference type="NCBIfam" id="NF009845">
    <property type="entry name" value="PRK13318.1-3"/>
    <property type="match status" value="1"/>
</dbReference>
<evidence type="ECO:0000256" key="11">
    <source>
        <dbReference type="ARBA" id="ARBA00022840"/>
    </source>
</evidence>
<evidence type="ECO:0000256" key="2">
    <source>
        <dbReference type="ARBA" id="ARBA00001958"/>
    </source>
</evidence>
<evidence type="ECO:0000256" key="7">
    <source>
        <dbReference type="ARBA" id="ARBA00022490"/>
    </source>
</evidence>
<evidence type="ECO:0000256" key="9">
    <source>
        <dbReference type="ARBA" id="ARBA00022741"/>
    </source>
</evidence>
<gene>
    <name evidence="16" type="primary">coaX</name>
    <name evidence="17" type="ORF">ACFFJG_12730</name>
</gene>
<comment type="subcellular location">
    <subcellularLocation>
        <location evidence="3 16">Cytoplasm</location>
    </subcellularLocation>
</comment>
<keyword evidence="12 16" id="KW-0630">Potassium</keyword>
<dbReference type="NCBIfam" id="TIGR00671">
    <property type="entry name" value="baf"/>
    <property type="match status" value="1"/>
</dbReference>
<keyword evidence="16" id="KW-0479">Metal-binding</keyword>
<keyword evidence="9 16" id="KW-0547">Nucleotide-binding</keyword>
<dbReference type="CDD" id="cd24015">
    <property type="entry name" value="ASKHA_NBD_PanK-III"/>
    <property type="match status" value="1"/>
</dbReference>
<dbReference type="PANTHER" id="PTHR34265:SF1">
    <property type="entry name" value="TYPE III PANTOTHENATE KINASE"/>
    <property type="match status" value="1"/>
</dbReference>
<dbReference type="InterPro" id="IPR004619">
    <property type="entry name" value="Type_III_PanK"/>
</dbReference>
<evidence type="ECO:0000256" key="16">
    <source>
        <dbReference type="HAMAP-Rule" id="MF_01274"/>
    </source>
</evidence>
<evidence type="ECO:0000256" key="10">
    <source>
        <dbReference type="ARBA" id="ARBA00022777"/>
    </source>
</evidence>
<name>A0ABV6E2X3_9ACTN</name>
<proteinExistence type="inferred from homology"/>
<reference evidence="17 18" key="1">
    <citation type="submission" date="2024-09" db="EMBL/GenBank/DDBJ databases">
        <authorList>
            <person name="Sun Q."/>
            <person name="Mori K."/>
        </authorList>
    </citation>
    <scope>NUCLEOTIDE SEQUENCE [LARGE SCALE GENOMIC DNA]</scope>
    <source>
        <strain evidence="17 18">CCM 8654</strain>
    </source>
</reference>
<comment type="catalytic activity">
    <reaction evidence="1 16">
        <text>(R)-pantothenate + ATP = (R)-4'-phosphopantothenate + ADP + H(+)</text>
        <dbReference type="Rhea" id="RHEA:16373"/>
        <dbReference type="ChEBI" id="CHEBI:10986"/>
        <dbReference type="ChEBI" id="CHEBI:15378"/>
        <dbReference type="ChEBI" id="CHEBI:29032"/>
        <dbReference type="ChEBI" id="CHEBI:30616"/>
        <dbReference type="ChEBI" id="CHEBI:456216"/>
        <dbReference type="EC" id="2.7.1.33"/>
    </reaction>
</comment>
<sequence>MTLLAADIGNSHTFLGLLDADEVTAHWRVATDERRTADEWAVLIRGLLGDALDDVDGVAVCATVPAVLHEWREMLEHHFADVRAIVVEPGVRTGLSVLMDNPREVGSDRIVNSLAASTLHGGGPAIVVDFGTATTFDVVNARGQYVGGAISPGIEISLEALGRRGAQLRKVELARPRSVIAKNTVEALQSGMVFGVAAQVEGLVARMVAELGVPPEDVTVIATGHLAPLLVDECRCFTVHSPWLTLQGLRLVFERNS</sequence>
<keyword evidence="18" id="KW-1185">Reference proteome</keyword>
<comment type="subunit">
    <text evidence="5 16">Homodimer.</text>
</comment>
<comment type="cofactor">
    <cofactor evidence="16">
        <name>NH4(+)</name>
        <dbReference type="ChEBI" id="CHEBI:28938"/>
    </cofactor>
    <cofactor evidence="16">
        <name>K(+)</name>
        <dbReference type="ChEBI" id="CHEBI:29103"/>
    </cofactor>
    <text evidence="16">A monovalent cation. Ammonium or potassium.</text>
</comment>
<evidence type="ECO:0000256" key="1">
    <source>
        <dbReference type="ARBA" id="ARBA00001206"/>
    </source>
</evidence>
<evidence type="ECO:0000256" key="12">
    <source>
        <dbReference type="ARBA" id="ARBA00022958"/>
    </source>
</evidence>
<keyword evidence="13 16" id="KW-0173">Coenzyme A biosynthesis</keyword>
<evidence type="ECO:0000256" key="4">
    <source>
        <dbReference type="ARBA" id="ARBA00005225"/>
    </source>
</evidence>
<evidence type="ECO:0000256" key="15">
    <source>
        <dbReference type="ARBA" id="ARBA00040883"/>
    </source>
</evidence>
<dbReference type="SUPFAM" id="SSF53067">
    <property type="entry name" value="Actin-like ATPase domain"/>
    <property type="match status" value="2"/>
</dbReference>
<dbReference type="EMBL" id="JBHLXH010000001">
    <property type="protein sequence ID" value="MFC0223350.1"/>
    <property type="molecule type" value="Genomic_DNA"/>
</dbReference>
<dbReference type="PANTHER" id="PTHR34265">
    <property type="entry name" value="TYPE III PANTOTHENATE KINASE"/>
    <property type="match status" value="1"/>
</dbReference>
<protein>
    <recommendedName>
        <fullName evidence="15 16">Type III pantothenate kinase</fullName>
        <ecNumber evidence="6 16">2.7.1.33</ecNumber>
    </recommendedName>
    <alternativeName>
        <fullName evidence="16">PanK-III</fullName>
    </alternativeName>
    <alternativeName>
        <fullName evidence="16">Pantothenic acid kinase</fullName>
    </alternativeName>
</protein>
<evidence type="ECO:0000256" key="14">
    <source>
        <dbReference type="ARBA" id="ARBA00038036"/>
    </source>
</evidence>
<dbReference type="RefSeq" id="WP_378519104.1">
    <property type="nucleotide sequence ID" value="NZ_CBCSDI010000030.1"/>
</dbReference>